<gene>
    <name evidence="1" type="ORF">EV192_101153</name>
</gene>
<dbReference type="EMBL" id="SLWS01000001">
    <property type="protein sequence ID" value="TCO64385.1"/>
    <property type="molecule type" value="Genomic_DNA"/>
</dbReference>
<keyword evidence="2" id="KW-1185">Reference proteome</keyword>
<proteinExistence type="predicted"/>
<evidence type="ECO:0008006" key="3">
    <source>
        <dbReference type="Google" id="ProtNLM"/>
    </source>
</evidence>
<dbReference type="AlphaFoldDB" id="A0A4R2KD07"/>
<sequence>MPVEPRGNGGIRVESEWRGYAAGEAARRGAAQGVALGAEYIRAVSVDRAPLDTGALRDSATASHDPDTLTAAVSYDTPYAARQHEELTWHHREGGPKYLESALASERDVVARLIQAQIRKALGT</sequence>
<protein>
    <recommendedName>
        <fullName evidence="3">HK97 gp10 family phage protein</fullName>
    </recommendedName>
</protein>
<accession>A0A4R2KD07</accession>
<evidence type="ECO:0000313" key="2">
    <source>
        <dbReference type="Proteomes" id="UP000295680"/>
    </source>
</evidence>
<dbReference type="RefSeq" id="WP_207925850.1">
    <property type="nucleotide sequence ID" value="NZ_SLWS01000001.1"/>
</dbReference>
<dbReference type="Proteomes" id="UP000295680">
    <property type="component" value="Unassembled WGS sequence"/>
</dbReference>
<name>A0A4R2KD07_9PSEU</name>
<reference evidence="1 2" key="1">
    <citation type="submission" date="2019-03" db="EMBL/GenBank/DDBJ databases">
        <title>Genomic Encyclopedia of Type Strains, Phase IV (KMG-IV): sequencing the most valuable type-strain genomes for metagenomic binning, comparative biology and taxonomic classification.</title>
        <authorList>
            <person name="Goeker M."/>
        </authorList>
    </citation>
    <scope>NUCLEOTIDE SEQUENCE [LARGE SCALE GENOMIC DNA]</scope>
    <source>
        <strain evidence="1 2">DSM 45934</strain>
    </source>
</reference>
<comment type="caution">
    <text evidence="1">The sequence shown here is derived from an EMBL/GenBank/DDBJ whole genome shotgun (WGS) entry which is preliminary data.</text>
</comment>
<evidence type="ECO:0000313" key="1">
    <source>
        <dbReference type="EMBL" id="TCO64385.1"/>
    </source>
</evidence>
<organism evidence="1 2">
    <name type="scientific">Actinocrispum wychmicini</name>
    <dbReference type="NCBI Taxonomy" id="1213861"/>
    <lineage>
        <taxon>Bacteria</taxon>
        <taxon>Bacillati</taxon>
        <taxon>Actinomycetota</taxon>
        <taxon>Actinomycetes</taxon>
        <taxon>Pseudonocardiales</taxon>
        <taxon>Pseudonocardiaceae</taxon>
        <taxon>Actinocrispum</taxon>
    </lineage>
</organism>